<organism evidence="2 3">
    <name type="scientific">Methylobacterium jeotgali</name>
    <dbReference type="NCBI Taxonomy" id="381630"/>
    <lineage>
        <taxon>Bacteria</taxon>
        <taxon>Pseudomonadati</taxon>
        <taxon>Pseudomonadota</taxon>
        <taxon>Alphaproteobacteria</taxon>
        <taxon>Hyphomicrobiales</taxon>
        <taxon>Methylobacteriaceae</taxon>
        <taxon>Methylobacterium</taxon>
    </lineage>
</organism>
<keyword evidence="1" id="KW-0812">Transmembrane</keyword>
<keyword evidence="3" id="KW-1185">Reference proteome</keyword>
<feature type="transmembrane region" description="Helical" evidence="1">
    <location>
        <begin position="49"/>
        <end position="70"/>
    </location>
</feature>
<name>A0ABQ4T2L9_9HYPH</name>
<dbReference type="Proteomes" id="UP001055102">
    <property type="component" value="Unassembled WGS sequence"/>
</dbReference>
<dbReference type="EMBL" id="BPQR01000062">
    <property type="protein sequence ID" value="GJE08136.1"/>
    <property type="molecule type" value="Genomic_DNA"/>
</dbReference>
<evidence type="ECO:0000313" key="3">
    <source>
        <dbReference type="Proteomes" id="UP001055102"/>
    </source>
</evidence>
<sequence>MVTICLLAFAGLLIGRYLNVFAVVASSAAVLLLGAVSRIVFSGPSLADVAMAFAYVAALQGGYLLGAFLAHGRS</sequence>
<protein>
    <submittedName>
        <fullName evidence="2">Uncharacterized protein</fullName>
    </submittedName>
</protein>
<reference evidence="2" key="2">
    <citation type="submission" date="2021-08" db="EMBL/GenBank/DDBJ databases">
        <authorList>
            <person name="Tani A."/>
            <person name="Ola A."/>
            <person name="Ogura Y."/>
            <person name="Katsura K."/>
            <person name="Hayashi T."/>
        </authorList>
    </citation>
    <scope>NUCLEOTIDE SEQUENCE</scope>
    <source>
        <strain evidence="2">LMG 23639</strain>
    </source>
</reference>
<gene>
    <name evidence="2" type="ORF">AOPFMNJM_3470</name>
</gene>
<keyword evidence="1" id="KW-0472">Membrane</keyword>
<proteinExistence type="predicted"/>
<evidence type="ECO:0000313" key="2">
    <source>
        <dbReference type="EMBL" id="GJE08136.1"/>
    </source>
</evidence>
<evidence type="ECO:0000256" key="1">
    <source>
        <dbReference type="SAM" id="Phobius"/>
    </source>
</evidence>
<accession>A0ABQ4T2L9</accession>
<reference evidence="2" key="1">
    <citation type="journal article" date="2021" name="Front. Microbiol.">
        <title>Comprehensive Comparative Genomics and Phenotyping of Methylobacterium Species.</title>
        <authorList>
            <person name="Alessa O."/>
            <person name="Ogura Y."/>
            <person name="Fujitani Y."/>
            <person name="Takami H."/>
            <person name="Hayashi T."/>
            <person name="Sahin N."/>
            <person name="Tani A."/>
        </authorList>
    </citation>
    <scope>NUCLEOTIDE SEQUENCE</scope>
    <source>
        <strain evidence="2">LMG 23639</strain>
    </source>
</reference>
<comment type="caution">
    <text evidence="2">The sequence shown here is derived from an EMBL/GenBank/DDBJ whole genome shotgun (WGS) entry which is preliminary data.</text>
</comment>
<keyword evidence="1" id="KW-1133">Transmembrane helix</keyword>
<dbReference type="RefSeq" id="WP_238277649.1">
    <property type="nucleotide sequence ID" value="NZ_BPQR01000062.1"/>
</dbReference>